<feature type="non-terminal residue" evidence="1">
    <location>
        <position position="1"/>
    </location>
</feature>
<evidence type="ECO:0000313" key="1">
    <source>
        <dbReference type="EMBL" id="MCE0481986.1"/>
    </source>
</evidence>
<protein>
    <submittedName>
        <fullName evidence="1">Uncharacterized protein</fullName>
    </submittedName>
</protein>
<comment type="caution">
    <text evidence="1">The sequence shown here is derived from an EMBL/GenBank/DDBJ whole genome shotgun (WGS) entry which is preliminary data.</text>
</comment>
<sequence>VCETPMKHRFRLILASGHYPELALHLRRIETDDSLIYRRWNIFYPSSFLIIGGSSVVYG</sequence>
<keyword evidence="2" id="KW-1185">Reference proteome</keyword>
<organism evidence="1 2">
    <name type="scientific">Datura stramonium</name>
    <name type="common">Jimsonweed</name>
    <name type="synonym">Common thornapple</name>
    <dbReference type="NCBI Taxonomy" id="4076"/>
    <lineage>
        <taxon>Eukaryota</taxon>
        <taxon>Viridiplantae</taxon>
        <taxon>Streptophyta</taxon>
        <taxon>Embryophyta</taxon>
        <taxon>Tracheophyta</taxon>
        <taxon>Spermatophyta</taxon>
        <taxon>Magnoliopsida</taxon>
        <taxon>eudicotyledons</taxon>
        <taxon>Gunneridae</taxon>
        <taxon>Pentapetalae</taxon>
        <taxon>asterids</taxon>
        <taxon>lamiids</taxon>
        <taxon>Solanales</taxon>
        <taxon>Solanaceae</taxon>
        <taxon>Solanoideae</taxon>
        <taxon>Datureae</taxon>
        <taxon>Datura</taxon>
    </lineage>
</organism>
<name>A0ABS8VR00_DATST</name>
<accession>A0ABS8VR00</accession>
<dbReference type="Proteomes" id="UP000823775">
    <property type="component" value="Unassembled WGS sequence"/>
</dbReference>
<reference evidence="1 2" key="1">
    <citation type="journal article" date="2021" name="BMC Genomics">
        <title>Datura genome reveals duplications of psychoactive alkaloid biosynthetic genes and high mutation rate following tissue culture.</title>
        <authorList>
            <person name="Rajewski A."/>
            <person name="Carter-House D."/>
            <person name="Stajich J."/>
            <person name="Litt A."/>
        </authorList>
    </citation>
    <scope>NUCLEOTIDE SEQUENCE [LARGE SCALE GENOMIC DNA]</scope>
    <source>
        <strain evidence="1">AR-01</strain>
    </source>
</reference>
<evidence type="ECO:0000313" key="2">
    <source>
        <dbReference type="Proteomes" id="UP000823775"/>
    </source>
</evidence>
<dbReference type="EMBL" id="JACEIK010005660">
    <property type="protein sequence ID" value="MCE0481986.1"/>
    <property type="molecule type" value="Genomic_DNA"/>
</dbReference>
<proteinExistence type="predicted"/>
<gene>
    <name evidence="1" type="ORF">HAX54_040277</name>
</gene>